<dbReference type="EMBL" id="CP001738">
    <property type="protein sequence ID" value="ACY98111.1"/>
    <property type="molecule type" value="Genomic_DNA"/>
</dbReference>
<dbReference type="eggNOG" id="COG4995">
    <property type="taxonomic scope" value="Bacteria"/>
</dbReference>
<evidence type="ECO:0000313" key="2">
    <source>
        <dbReference type="Proteomes" id="UP000001918"/>
    </source>
</evidence>
<dbReference type="RefSeq" id="WP_012852895.1">
    <property type="nucleotide sequence ID" value="NC_013510.1"/>
</dbReference>
<reference evidence="1 2" key="1">
    <citation type="journal article" date="2011" name="Stand. Genomic Sci.">
        <title>Complete genome sequence of Thermomonospora curvata type strain (B9).</title>
        <authorList>
            <person name="Chertkov O."/>
            <person name="Sikorski J."/>
            <person name="Nolan M."/>
            <person name="Lapidus A."/>
            <person name="Lucas S."/>
            <person name="Del Rio T.G."/>
            <person name="Tice H."/>
            <person name="Cheng J.F."/>
            <person name="Goodwin L."/>
            <person name="Pitluck S."/>
            <person name="Liolios K."/>
            <person name="Ivanova N."/>
            <person name="Mavromatis K."/>
            <person name="Mikhailova N."/>
            <person name="Ovchinnikova G."/>
            <person name="Pati A."/>
            <person name="Chen A."/>
            <person name="Palaniappan K."/>
            <person name="Djao O.D."/>
            <person name="Land M."/>
            <person name="Hauser L."/>
            <person name="Chang Y.J."/>
            <person name="Jeffries C.D."/>
            <person name="Brettin T."/>
            <person name="Han C."/>
            <person name="Detter J.C."/>
            <person name="Rohde M."/>
            <person name="Goker M."/>
            <person name="Woyke T."/>
            <person name="Bristow J."/>
            <person name="Eisen J.A."/>
            <person name="Markowitz V."/>
            <person name="Hugenholtz P."/>
            <person name="Klenk H.P."/>
            <person name="Kyrpides N.C."/>
        </authorList>
    </citation>
    <scope>NUCLEOTIDE SEQUENCE [LARGE SCALE GENOMIC DNA]</scope>
    <source>
        <strain evidence="2">ATCC 19995 / DSM 43183 / JCM 3096 / KCTC 9072 / NBRC 15933 / NCIMB 10081 / Henssen B9</strain>
    </source>
</reference>
<name>D1A4U2_THECD</name>
<dbReference type="HOGENOM" id="CLU_059170_0_0_11"/>
<gene>
    <name evidence="1" type="ordered locus">Tcur_2550</name>
</gene>
<accession>D1A4U2</accession>
<dbReference type="Pfam" id="PF13289">
    <property type="entry name" value="SIR2_2"/>
    <property type="match status" value="1"/>
</dbReference>
<dbReference type="STRING" id="471852.Tcur_2550"/>
<protein>
    <submittedName>
        <fullName evidence="1">Uncharacterized protein</fullName>
    </submittedName>
</protein>
<dbReference type="KEGG" id="tcu:Tcur_2550"/>
<dbReference type="OrthoDB" id="3676657at2"/>
<dbReference type="Proteomes" id="UP000001918">
    <property type="component" value="Chromosome"/>
</dbReference>
<keyword evidence="2" id="KW-1185">Reference proteome</keyword>
<organism evidence="1 2">
    <name type="scientific">Thermomonospora curvata (strain ATCC 19995 / DSM 43183 / JCM 3096 / KCTC 9072 / NBRC 15933 / NCIMB 10081 / Henssen B9)</name>
    <dbReference type="NCBI Taxonomy" id="471852"/>
    <lineage>
        <taxon>Bacteria</taxon>
        <taxon>Bacillati</taxon>
        <taxon>Actinomycetota</taxon>
        <taxon>Actinomycetes</taxon>
        <taxon>Streptosporangiales</taxon>
        <taxon>Thermomonosporaceae</taxon>
        <taxon>Thermomonospora</taxon>
    </lineage>
</organism>
<dbReference type="AlphaFoldDB" id="D1A4U2"/>
<proteinExistence type="predicted"/>
<sequence length="302" mass="34305">MLTDQDWERLADQLRSGKCTPFLGAGACHGRIKVASEISRELAREHGYPFADRHDLARVMRYVSVRNGDPVFVKEKFVREYFTDLPSPDFSSPGEPHAALAKFPIPMYLTTNYDDFMARALREAGRSPRVLSCPWYAGAPYSAEDFDPPATGTDVASPIVYHLHGVATMPESLVLTEDDYIQFLIALAEERHREYVSGRAVLIPPIVQEVLSRTSLLFIGYSLQDWNFQVLLHGILRELPPTHRRRHVSVQLLPVGRNASAEERRRATDYLDEYFGDLKISVYWGTARDFFIELDRKMGGSP</sequence>
<evidence type="ECO:0000313" key="1">
    <source>
        <dbReference type="EMBL" id="ACY98111.1"/>
    </source>
</evidence>